<dbReference type="GO" id="GO:0015288">
    <property type="term" value="F:porin activity"/>
    <property type="evidence" value="ECO:0007669"/>
    <property type="project" value="TreeGrafter"/>
</dbReference>
<evidence type="ECO:0000256" key="7">
    <source>
        <dbReference type="ARBA" id="ARBA00023237"/>
    </source>
</evidence>
<organism evidence="8 9">
    <name type="scientific">Flammeovirga pacifica</name>
    <dbReference type="NCBI Taxonomy" id="915059"/>
    <lineage>
        <taxon>Bacteria</taxon>
        <taxon>Pseudomonadati</taxon>
        <taxon>Bacteroidota</taxon>
        <taxon>Cytophagia</taxon>
        <taxon>Cytophagales</taxon>
        <taxon>Flammeovirgaceae</taxon>
        <taxon>Flammeovirga</taxon>
    </lineage>
</organism>
<evidence type="ECO:0000256" key="6">
    <source>
        <dbReference type="ARBA" id="ARBA00023136"/>
    </source>
</evidence>
<keyword evidence="6" id="KW-0472">Membrane</keyword>
<dbReference type="GO" id="GO:0015562">
    <property type="term" value="F:efflux transmembrane transporter activity"/>
    <property type="evidence" value="ECO:0007669"/>
    <property type="project" value="InterPro"/>
</dbReference>
<dbReference type="OrthoDB" id="977915at2"/>
<protein>
    <recommendedName>
        <fullName evidence="10">Transporter</fullName>
    </recommendedName>
</protein>
<keyword evidence="9" id="KW-1185">Reference proteome</keyword>
<comment type="subcellular location">
    <subcellularLocation>
        <location evidence="1">Cell outer membrane</location>
    </subcellularLocation>
</comment>
<evidence type="ECO:0000313" key="9">
    <source>
        <dbReference type="Proteomes" id="UP000179797"/>
    </source>
</evidence>
<comment type="similarity">
    <text evidence="2">Belongs to the outer membrane factor (OMF) (TC 1.B.17) family.</text>
</comment>
<dbReference type="GO" id="GO:0009279">
    <property type="term" value="C:cell outer membrane"/>
    <property type="evidence" value="ECO:0007669"/>
    <property type="project" value="UniProtKB-SubCell"/>
</dbReference>
<dbReference type="STRING" id="915059.NH26_21840"/>
<evidence type="ECO:0008006" key="10">
    <source>
        <dbReference type="Google" id="ProtNLM"/>
    </source>
</evidence>
<dbReference type="GO" id="GO:1990281">
    <property type="term" value="C:efflux pump complex"/>
    <property type="evidence" value="ECO:0007669"/>
    <property type="project" value="TreeGrafter"/>
</dbReference>
<sequence length="217" mass="24797">MIQKIAFTIFLLSITHLVCHSQTQPIYQDSQIDSLTVIGLENNYLLKAKEMEVGIAKQNLASTKKSWMSTFSFQVSTFRYSNTGTVTQVSAFNDLGVGLSIDLFTITSLNNRIKKAELEVVKNEMQYQNQLKIVKREYIQIYSAYLKATEQLKVFTEQEISQKELLQIVKDKLLRGEAKIEEYLLVEQRLHETKVAKIEAEVSAALAQHEMGLLINE</sequence>
<keyword evidence="3" id="KW-0813">Transport</keyword>
<evidence type="ECO:0000256" key="2">
    <source>
        <dbReference type="ARBA" id="ARBA00007613"/>
    </source>
</evidence>
<keyword evidence="5" id="KW-0812">Transmembrane</keyword>
<dbReference type="Proteomes" id="UP000179797">
    <property type="component" value="Unassembled WGS sequence"/>
</dbReference>
<dbReference type="AlphaFoldDB" id="A0A1S1YT90"/>
<gene>
    <name evidence="8" type="ORF">NH26_21840</name>
</gene>
<evidence type="ECO:0000256" key="4">
    <source>
        <dbReference type="ARBA" id="ARBA00022452"/>
    </source>
</evidence>
<keyword evidence="7" id="KW-0998">Cell outer membrane</keyword>
<accession>A0A1S1YT90</accession>
<dbReference type="InterPro" id="IPR051906">
    <property type="entry name" value="TolC-like"/>
</dbReference>
<evidence type="ECO:0000313" key="8">
    <source>
        <dbReference type="EMBL" id="OHX64247.1"/>
    </source>
</evidence>
<dbReference type="Pfam" id="PF02321">
    <property type="entry name" value="OEP"/>
    <property type="match status" value="1"/>
</dbReference>
<proteinExistence type="inferred from homology"/>
<dbReference type="RefSeq" id="WP_071397260.1">
    <property type="nucleotide sequence ID" value="NZ_JRYR02000002.1"/>
</dbReference>
<dbReference type="InterPro" id="IPR003423">
    <property type="entry name" value="OMP_efflux"/>
</dbReference>
<reference evidence="8 9" key="1">
    <citation type="journal article" date="2012" name="Int. J. Syst. Evol. Microbiol.">
        <title>Flammeovirga pacifica sp. nov., isolated from deep-sea sediment.</title>
        <authorList>
            <person name="Xu H."/>
            <person name="Fu Y."/>
            <person name="Yang N."/>
            <person name="Ding Z."/>
            <person name="Lai Q."/>
            <person name="Zeng R."/>
        </authorList>
    </citation>
    <scope>NUCLEOTIDE SEQUENCE [LARGE SCALE GENOMIC DNA]</scope>
    <source>
        <strain evidence="9">DSM 24597 / LMG 26175 / WPAGA1</strain>
    </source>
</reference>
<comment type="caution">
    <text evidence="8">The sequence shown here is derived from an EMBL/GenBank/DDBJ whole genome shotgun (WGS) entry which is preliminary data.</text>
</comment>
<dbReference type="PANTHER" id="PTHR30026:SF20">
    <property type="entry name" value="OUTER MEMBRANE PROTEIN TOLC"/>
    <property type="match status" value="1"/>
</dbReference>
<evidence type="ECO:0000256" key="3">
    <source>
        <dbReference type="ARBA" id="ARBA00022448"/>
    </source>
</evidence>
<dbReference type="EMBL" id="JRYR02000002">
    <property type="protein sequence ID" value="OHX64247.1"/>
    <property type="molecule type" value="Genomic_DNA"/>
</dbReference>
<dbReference type="Gene3D" id="1.20.1600.10">
    <property type="entry name" value="Outer membrane efflux proteins (OEP)"/>
    <property type="match status" value="1"/>
</dbReference>
<evidence type="ECO:0000256" key="1">
    <source>
        <dbReference type="ARBA" id="ARBA00004442"/>
    </source>
</evidence>
<dbReference type="PANTHER" id="PTHR30026">
    <property type="entry name" value="OUTER MEMBRANE PROTEIN TOLC"/>
    <property type="match status" value="1"/>
</dbReference>
<dbReference type="SUPFAM" id="SSF56954">
    <property type="entry name" value="Outer membrane efflux proteins (OEP)"/>
    <property type="match status" value="1"/>
</dbReference>
<evidence type="ECO:0000256" key="5">
    <source>
        <dbReference type="ARBA" id="ARBA00022692"/>
    </source>
</evidence>
<name>A0A1S1YT90_FLAPC</name>
<keyword evidence="4" id="KW-1134">Transmembrane beta strand</keyword>